<proteinExistence type="predicted"/>
<gene>
    <name evidence="1" type="ORF">JOF34_001950</name>
</gene>
<evidence type="ECO:0008006" key="3">
    <source>
        <dbReference type="Google" id="ProtNLM"/>
    </source>
</evidence>
<dbReference type="EMBL" id="JAGIOL010000001">
    <property type="protein sequence ID" value="MBP2437364.1"/>
    <property type="molecule type" value="Genomic_DNA"/>
</dbReference>
<protein>
    <recommendedName>
        <fullName evidence="3">Oxidoreductase</fullName>
    </recommendedName>
</protein>
<name>A0ABS4ZJB0_9MICO</name>
<dbReference type="Proteomes" id="UP001519362">
    <property type="component" value="Unassembled WGS sequence"/>
</dbReference>
<sequence length="57" mass="6377">MREQYVQAGMPAPMAEAILGMSTGRRDGFTPEQSRSVITTTPSSLRGWIREELRPLL</sequence>
<evidence type="ECO:0000313" key="1">
    <source>
        <dbReference type="EMBL" id="MBP2437364.1"/>
    </source>
</evidence>
<comment type="caution">
    <text evidence="1">The sequence shown here is derived from an EMBL/GenBank/DDBJ whole genome shotgun (WGS) entry which is preliminary data.</text>
</comment>
<keyword evidence="2" id="KW-1185">Reference proteome</keyword>
<accession>A0ABS4ZJB0</accession>
<dbReference type="RefSeq" id="WP_165134179.1">
    <property type="nucleotide sequence ID" value="NZ_CP049253.1"/>
</dbReference>
<evidence type="ECO:0000313" key="2">
    <source>
        <dbReference type="Proteomes" id="UP001519362"/>
    </source>
</evidence>
<organism evidence="1 2">
    <name type="scientific">Microbacterium amylolyticum</name>
    <dbReference type="NCBI Taxonomy" id="936337"/>
    <lineage>
        <taxon>Bacteria</taxon>
        <taxon>Bacillati</taxon>
        <taxon>Actinomycetota</taxon>
        <taxon>Actinomycetes</taxon>
        <taxon>Micrococcales</taxon>
        <taxon>Microbacteriaceae</taxon>
        <taxon>Microbacterium</taxon>
    </lineage>
</organism>
<reference evidence="1 2" key="1">
    <citation type="submission" date="2021-03" db="EMBL/GenBank/DDBJ databases">
        <title>Sequencing the genomes of 1000 actinobacteria strains.</title>
        <authorList>
            <person name="Klenk H.-P."/>
        </authorList>
    </citation>
    <scope>NUCLEOTIDE SEQUENCE [LARGE SCALE GENOMIC DNA]</scope>
    <source>
        <strain evidence="1 2">DSM 24221</strain>
    </source>
</reference>